<dbReference type="AlphaFoldDB" id="A0ABD3HB72"/>
<evidence type="ECO:0000313" key="3">
    <source>
        <dbReference type="Proteomes" id="UP001633002"/>
    </source>
</evidence>
<keyword evidence="3" id="KW-1185">Reference proteome</keyword>
<dbReference type="EMBL" id="JBJQOH010000004">
    <property type="protein sequence ID" value="KAL3687702.1"/>
    <property type="molecule type" value="Genomic_DNA"/>
</dbReference>
<evidence type="ECO:0000256" key="1">
    <source>
        <dbReference type="SAM" id="MobiDB-lite"/>
    </source>
</evidence>
<gene>
    <name evidence="2" type="ORF">R1sor_014011</name>
</gene>
<protein>
    <submittedName>
        <fullName evidence="2">Uncharacterized protein</fullName>
    </submittedName>
</protein>
<dbReference type="Proteomes" id="UP001633002">
    <property type="component" value="Unassembled WGS sequence"/>
</dbReference>
<feature type="region of interest" description="Disordered" evidence="1">
    <location>
        <begin position="40"/>
        <end position="68"/>
    </location>
</feature>
<organism evidence="2 3">
    <name type="scientific">Riccia sorocarpa</name>
    <dbReference type="NCBI Taxonomy" id="122646"/>
    <lineage>
        <taxon>Eukaryota</taxon>
        <taxon>Viridiplantae</taxon>
        <taxon>Streptophyta</taxon>
        <taxon>Embryophyta</taxon>
        <taxon>Marchantiophyta</taxon>
        <taxon>Marchantiopsida</taxon>
        <taxon>Marchantiidae</taxon>
        <taxon>Marchantiales</taxon>
        <taxon>Ricciaceae</taxon>
        <taxon>Riccia</taxon>
    </lineage>
</organism>
<comment type="caution">
    <text evidence="2">The sequence shown here is derived from an EMBL/GenBank/DDBJ whole genome shotgun (WGS) entry which is preliminary data.</text>
</comment>
<proteinExistence type="predicted"/>
<reference evidence="2 3" key="1">
    <citation type="submission" date="2024-09" db="EMBL/GenBank/DDBJ databases">
        <title>Chromosome-scale assembly of Riccia sorocarpa.</title>
        <authorList>
            <person name="Paukszto L."/>
        </authorList>
    </citation>
    <scope>NUCLEOTIDE SEQUENCE [LARGE SCALE GENOMIC DNA]</scope>
    <source>
        <strain evidence="2">LP-2024</strain>
        <tissue evidence="2">Aerial parts of the thallus</tissue>
    </source>
</reference>
<evidence type="ECO:0000313" key="2">
    <source>
        <dbReference type="EMBL" id="KAL3687702.1"/>
    </source>
</evidence>
<sequence>MDAPNDDRSHDLPLTKGTHYYCAIEAHAEGAHDLHDLVSEAPSHSEKQNLLDRGGEERAAGRTVEREVSLAENELGGEDELREVRLLETEEQIQLTDIAEKDLIDGTELNWRHWRKKMRPGREKELLS</sequence>
<name>A0ABD3HB72_9MARC</name>
<accession>A0ABD3HB72</accession>